<protein>
    <recommendedName>
        <fullName evidence="4">Helicase C-terminal domain-containing protein</fullName>
    </recommendedName>
</protein>
<dbReference type="SMART" id="SM00490">
    <property type="entry name" value="HELICc"/>
    <property type="match status" value="1"/>
</dbReference>
<dbReference type="EMBL" id="LAZR01037829">
    <property type="protein sequence ID" value="KKL21168.1"/>
    <property type="molecule type" value="Genomic_DNA"/>
</dbReference>
<dbReference type="GO" id="GO:0043138">
    <property type="term" value="F:3'-5' DNA helicase activity"/>
    <property type="evidence" value="ECO:0007669"/>
    <property type="project" value="TreeGrafter"/>
</dbReference>
<reference evidence="5" key="1">
    <citation type="journal article" date="2015" name="Nature">
        <title>Complex archaea that bridge the gap between prokaryotes and eukaryotes.</title>
        <authorList>
            <person name="Spang A."/>
            <person name="Saw J.H."/>
            <person name="Jorgensen S.L."/>
            <person name="Zaremba-Niedzwiedzka K."/>
            <person name="Martijn J."/>
            <person name="Lind A.E."/>
            <person name="van Eijk R."/>
            <person name="Schleper C."/>
            <person name="Guy L."/>
            <person name="Ettema T.J."/>
        </authorList>
    </citation>
    <scope>NUCLEOTIDE SEQUENCE</scope>
</reference>
<name>A0A0F9EAS2_9ZZZZ</name>
<feature type="non-terminal residue" evidence="5">
    <location>
        <position position="1"/>
    </location>
</feature>
<proteinExistence type="predicted"/>
<dbReference type="Pfam" id="PF09588">
    <property type="entry name" value="YqaJ"/>
    <property type="match status" value="1"/>
</dbReference>
<dbReference type="InterPro" id="IPR027417">
    <property type="entry name" value="P-loop_NTPase"/>
</dbReference>
<evidence type="ECO:0000313" key="5">
    <source>
        <dbReference type="EMBL" id="KKL21168.1"/>
    </source>
</evidence>
<dbReference type="InterPro" id="IPR011335">
    <property type="entry name" value="Restrct_endonuc-II-like"/>
</dbReference>
<feature type="domain" description="Helicase C-terminal" evidence="4">
    <location>
        <begin position="61"/>
        <end position="158"/>
    </location>
</feature>
<dbReference type="InterPro" id="IPR001650">
    <property type="entry name" value="Helicase_C-like"/>
</dbReference>
<evidence type="ECO:0000259" key="4">
    <source>
        <dbReference type="SMART" id="SM00490"/>
    </source>
</evidence>
<dbReference type="SUPFAM" id="SSF52540">
    <property type="entry name" value="P-loop containing nucleoside triphosphate hydrolases"/>
    <property type="match status" value="1"/>
</dbReference>
<keyword evidence="2" id="KW-0067">ATP-binding</keyword>
<dbReference type="SUPFAM" id="SSF52980">
    <property type="entry name" value="Restriction endonuclease-like"/>
    <property type="match status" value="1"/>
</dbReference>
<dbReference type="Gene3D" id="3.40.50.300">
    <property type="entry name" value="P-loop containing nucleotide triphosphate hydrolases"/>
    <property type="match status" value="1"/>
</dbReference>
<evidence type="ECO:0000256" key="3">
    <source>
        <dbReference type="ARBA" id="ARBA00023125"/>
    </source>
</evidence>
<keyword evidence="1" id="KW-0547">Nucleotide-binding</keyword>
<accession>A0A0F9EAS2</accession>
<dbReference type="PANTHER" id="PTHR30580">
    <property type="entry name" value="PRIMOSOMAL PROTEIN N"/>
    <property type="match status" value="1"/>
</dbReference>
<organism evidence="5">
    <name type="scientific">marine sediment metagenome</name>
    <dbReference type="NCBI Taxonomy" id="412755"/>
    <lineage>
        <taxon>unclassified sequences</taxon>
        <taxon>metagenomes</taxon>
        <taxon>ecological metagenomes</taxon>
    </lineage>
</organism>
<dbReference type="GO" id="GO:0003677">
    <property type="term" value="F:DNA binding"/>
    <property type="evidence" value="ECO:0007669"/>
    <property type="project" value="UniProtKB-KW"/>
</dbReference>
<dbReference type="PANTHER" id="PTHR30580:SF0">
    <property type="entry name" value="PRIMOSOMAL PROTEIN N"/>
    <property type="match status" value="1"/>
</dbReference>
<dbReference type="GO" id="GO:0006310">
    <property type="term" value="P:DNA recombination"/>
    <property type="evidence" value="ECO:0007669"/>
    <property type="project" value="TreeGrafter"/>
</dbReference>
<comment type="caution">
    <text evidence="5">The sequence shown here is derived from an EMBL/GenBank/DDBJ whole genome shotgun (WGS) entry which is preliminary data.</text>
</comment>
<dbReference type="AlphaFoldDB" id="A0A0F9EAS2"/>
<dbReference type="GO" id="GO:0005524">
    <property type="term" value="F:ATP binding"/>
    <property type="evidence" value="ECO:0007669"/>
    <property type="project" value="UniProtKB-KW"/>
</dbReference>
<dbReference type="InterPro" id="IPR019080">
    <property type="entry name" value="YqaJ_viral_recombinase"/>
</dbReference>
<evidence type="ECO:0000256" key="2">
    <source>
        <dbReference type="ARBA" id="ARBA00022840"/>
    </source>
</evidence>
<dbReference type="Pfam" id="PF00271">
    <property type="entry name" value="Helicase_C"/>
    <property type="match status" value="1"/>
</dbReference>
<dbReference type="GO" id="GO:0006270">
    <property type="term" value="P:DNA replication initiation"/>
    <property type="evidence" value="ECO:0007669"/>
    <property type="project" value="TreeGrafter"/>
</dbReference>
<keyword evidence="3" id="KW-0238">DNA-binding</keyword>
<sequence>PEWWKCRSGIPTASQFATVLAKGRSGGESKTRRTYLLKLAGERLTGEPMDSYTNAHMERGQAMEEEARNAFPGARTLRWDRDVTRGRDAHERILARFLAHEADILIGTQMVAKGLDMPSVTLVGVISADTSLRFPDYRSGERTFQLLEQVAGRAGRGPRGGRVIIQTYSPEHYAVAAAAQHDYHALYQREVEFRQRLGYPPFGRLARLIFAHTNERYAQEQSAQMVRHLCGERDSRGLPNLDVLGPGPAFLPRLRGRWRWQIVVRGQNPTELLAEVAFPRGWTVDIDPVTLL</sequence>
<dbReference type="Pfam" id="PF18074">
    <property type="entry name" value="PriA_C"/>
    <property type="match status" value="1"/>
</dbReference>
<evidence type="ECO:0000256" key="1">
    <source>
        <dbReference type="ARBA" id="ARBA00022741"/>
    </source>
</evidence>
<gene>
    <name evidence="5" type="ORF">LCGC14_2448150</name>
</gene>
<dbReference type="InterPro" id="IPR041236">
    <property type="entry name" value="PriA_C"/>
</dbReference>
<dbReference type="GO" id="GO:0006302">
    <property type="term" value="P:double-strand break repair"/>
    <property type="evidence" value="ECO:0007669"/>
    <property type="project" value="TreeGrafter"/>
</dbReference>